<evidence type="ECO:0000259" key="3">
    <source>
        <dbReference type="Pfam" id="PF03016"/>
    </source>
</evidence>
<dbReference type="GO" id="GO:0016757">
    <property type="term" value="F:glycosyltransferase activity"/>
    <property type="evidence" value="ECO:0007669"/>
    <property type="project" value="InterPro"/>
</dbReference>
<dbReference type="PANTHER" id="PTHR11062:SF117">
    <property type="entry name" value="XYLOGLUCAN-SPECIFIC GALACTURONOSYLTRANSFERASE 1"/>
    <property type="match status" value="1"/>
</dbReference>
<gene>
    <name evidence="4" type="ORF">KFE25_013608</name>
</gene>
<evidence type="ECO:0000313" key="4">
    <source>
        <dbReference type="EMBL" id="KAG8468525.1"/>
    </source>
</evidence>
<dbReference type="Proteomes" id="UP000751190">
    <property type="component" value="Unassembled WGS sequence"/>
</dbReference>
<evidence type="ECO:0000256" key="2">
    <source>
        <dbReference type="SAM" id="MobiDB-lite"/>
    </source>
</evidence>
<dbReference type="AlphaFoldDB" id="A0A8J5XV72"/>
<dbReference type="Pfam" id="PF03016">
    <property type="entry name" value="Exostosin_GT47"/>
    <property type="match status" value="2"/>
</dbReference>
<dbReference type="PANTHER" id="PTHR11062">
    <property type="entry name" value="EXOSTOSIN HEPARAN SULFATE GLYCOSYLTRANSFERASE -RELATED"/>
    <property type="match status" value="1"/>
</dbReference>
<comment type="similarity">
    <text evidence="1">Belongs to the glycosyltransferase 47 family.</text>
</comment>
<feature type="region of interest" description="Disordered" evidence="2">
    <location>
        <begin position="387"/>
        <end position="414"/>
    </location>
</feature>
<feature type="compositionally biased region" description="Basic and acidic residues" evidence="2">
    <location>
        <begin position="399"/>
        <end position="408"/>
    </location>
</feature>
<proteinExistence type="inferred from homology"/>
<name>A0A8J5XV72_DIALT</name>
<dbReference type="InterPro" id="IPR004263">
    <property type="entry name" value="Exostosin"/>
</dbReference>
<protein>
    <recommendedName>
        <fullName evidence="3">Exostosin GT47 domain-containing protein</fullName>
    </recommendedName>
</protein>
<feature type="domain" description="Exostosin GT47" evidence="3">
    <location>
        <begin position="430"/>
        <end position="491"/>
    </location>
</feature>
<comment type="caution">
    <text evidence="4">The sequence shown here is derived from an EMBL/GenBank/DDBJ whole genome shotgun (WGS) entry which is preliminary data.</text>
</comment>
<accession>A0A8J5XV72</accession>
<feature type="domain" description="Exostosin GT47" evidence="3">
    <location>
        <begin position="15"/>
        <end position="142"/>
    </location>
</feature>
<sequence length="568" mass="62035">MAVALGATATLALPSVYVYEMPARFNEDVLRAVVVAGDEWWHPTPAMLLNRGFGPRLDVGVDDDDVDEGGLYDSFPYALELVLHQRLLAYSGRVHDPADADLLWVPFYPTLSAIAHRKDRRALAENERAALRWLREHAPRFSAEPHRHALALGKVPSEHLGEGSALYGSRWLLFRELASVNVLAIESDGGSQRLCAESAQMRATLAAQALGGFSRRQLHEPMAPLSDAERAHAADLALVLAQPDGERARAIDVCLVRHALRARELSAARVWAIPYNGVYAYEGEPNASSARTPPVPTADGLAPWPADAPFERAARRLHPWEHARPRTLLATFVGAERRNKLGLYVPQRVAAVQSCRAWAERVAKAAELDDGGEPGWRVRVDGRVDAVEPDAAPNGQPPRARDGGEPRARGGMSAARMPCVVEPRTDRRRIRHLYSRAVFCLQPPGDTATRSGIFDSIVSGCVPVLWSNETLAQYELHLPEPERVAVVVPAAHDDDALPWLAALLDGDAPRVERMREAIARVAPRCQYSLLGGRPAGTPAGEPWDALEHALAGIAARRCLRRSGRTPGT</sequence>
<dbReference type="InterPro" id="IPR040911">
    <property type="entry name" value="Exostosin_GT47"/>
</dbReference>
<dbReference type="EMBL" id="JAGTXO010000004">
    <property type="protein sequence ID" value="KAG8468525.1"/>
    <property type="molecule type" value="Genomic_DNA"/>
</dbReference>
<evidence type="ECO:0000256" key="1">
    <source>
        <dbReference type="ARBA" id="ARBA00010271"/>
    </source>
</evidence>
<organism evidence="4 5">
    <name type="scientific">Diacronema lutheri</name>
    <name type="common">Unicellular marine alga</name>
    <name type="synonym">Monochrysis lutheri</name>
    <dbReference type="NCBI Taxonomy" id="2081491"/>
    <lineage>
        <taxon>Eukaryota</taxon>
        <taxon>Haptista</taxon>
        <taxon>Haptophyta</taxon>
        <taxon>Pavlovophyceae</taxon>
        <taxon>Pavlovales</taxon>
        <taxon>Pavlovaceae</taxon>
        <taxon>Diacronema</taxon>
    </lineage>
</organism>
<keyword evidence="5" id="KW-1185">Reference proteome</keyword>
<dbReference type="OrthoDB" id="1924787at2759"/>
<reference evidence="4" key="1">
    <citation type="submission" date="2021-05" db="EMBL/GenBank/DDBJ databases">
        <title>The genome of the haptophyte Pavlova lutheri (Diacronema luteri, Pavlovales) - a model for lipid biosynthesis in eukaryotic algae.</title>
        <authorList>
            <person name="Hulatt C.J."/>
            <person name="Posewitz M.C."/>
        </authorList>
    </citation>
    <scope>NUCLEOTIDE SEQUENCE</scope>
    <source>
        <strain evidence="4">NIVA-4/92</strain>
    </source>
</reference>
<evidence type="ECO:0000313" key="5">
    <source>
        <dbReference type="Proteomes" id="UP000751190"/>
    </source>
</evidence>